<dbReference type="EMBL" id="PDLN01000011">
    <property type="protein sequence ID" value="RDW71662.1"/>
    <property type="molecule type" value="Genomic_DNA"/>
</dbReference>
<gene>
    <name evidence="2" type="ORF">BP5796_07696</name>
</gene>
<dbReference type="Proteomes" id="UP000256328">
    <property type="component" value="Unassembled WGS sequence"/>
</dbReference>
<proteinExistence type="predicted"/>
<feature type="transmembrane region" description="Helical" evidence="1">
    <location>
        <begin position="28"/>
        <end position="49"/>
    </location>
</feature>
<reference evidence="2 3" key="1">
    <citation type="journal article" date="2018" name="IMA Fungus">
        <title>IMA Genome-F 9: Draft genome sequence of Annulohypoxylon stygium, Aspergillus mulundensis, Berkeleyomyces basicola (syn. Thielaviopsis basicola), Ceratocystis smalleyi, two Cercospora beticola strains, Coleophoma cylindrospora, Fusarium fracticaudum, Phialophora cf. hyalina, and Morchella septimelata.</title>
        <authorList>
            <person name="Wingfield B.D."/>
            <person name="Bills G.F."/>
            <person name="Dong Y."/>
            <person name="Huang W."/>
            <person name="Nel W.J."/>
            <person name="Swalarsk-Parry B.S."/>
            <person name="Vaghefi N."/>
            <person name="Wilken P.M."/>
            <person name="An Z."/>
            <person name="de Beer Z.W."/>
            <person name="De Vos L."/>
            <person name="Chen L."/>
            <person name="Duong T.A."/>
            <person name="Gao Y."/>
            <person name="Hammerbacher A."/>
            <person name="Kikkert J.R."/>
            <person name="Li Y."/>
            <person name="Li H."/>
            <person name="Li K."/>
            <person name="Li Q."/>
            <person name="Liu X."/>
            <person name="Ma X."/>
            <person name="Naidoo K."/>
            <person name="Pethybridge S.J."/>
            <person name="Sun J."/>
            <person name="Steenkamp E.T."/>
            <person name="van der Nest M.A."/>
            <person name="van Wyk S."/>
            <person name="Wingfield M.J."/>
            <person name="Xiong C."/>
            <person name="Yue Q."/>
            <person name="Zhang X."/>
        </authorList>
    </citation>
    <scope>NUCLEOTIDE SEQUENCE [LARGE SCALE GENOMIC DNA]</scope>
    <source>
        <strain evidence="2 3">BP5796</strain>
    </source>
</reference>
<protein>
    <submittedName>
        <fullName evidence="2">Uncharacterized protein</fullName>
    </submittedName>
</protein>
<evidence type="ECO:0000313" key="2">
    <source>
        <dbReference type="EMBL" id="RDW71662.1"/>
    </source>
</evidence>
<dbReference type="AlphaFoldDB" id="A0A3D8RC92"/>
<organism evidence="2 3">
    <name type="scientific">Coleophoma crateriformis</name>
    <dbReference type="NCBI Taxonomy" id="565419"/>
    <lineage>
        <taxon>Eukaryota</taxon>
        <taxon>Fungi</taxon>
        <taxon>Dikarya</taxon>
        <taxon>Ascomycota</taxon>
        <taxon>Pezizomycotina</taxon>
        <taxon>Leotiomycetes</taxon>
        <taxon>Helotiales</taxon>
        <taxon>Dermateaceae</taxon>
        <taxon>Coleophoma</taxon>
    </lineage>
</organism>
<comment type="caution">
    <text evidence="2">The sequence shown here is derived from an EMBL/GenBank/DDBJ whole genome shotgun (WGS) entry which is preliminary data.</text>
</comment>
<keyword evidence="1" id="KW-0812">Transmembrane</keyword>
<sequence>MVAVAGAIIAQIAMTSLTLPYLSQTHWISRAFFILSVISGCLSVFFCVATQKIISTQYTPHEIRHWLTAPIPRRFLNSLERLNEFLVQSSERRGDRNFQGDLASYLESGQIQTLKAALMTKTPSILSVAVLSAPGFMLDISLSTLLLALGIYLGFIWTRNLDTNAGLHDSRNVFIFYIVGVLSMIAIYSVPNALKDSEERHQKVRKEVIDALDQIEKEKRSLVPRLPEELISRDEGKEGEAKELKDVKPLSEKAISDIGKVLEESIQAQEALLKANLALLAKIRGTSSGSNHSATAIL</sequence>
<feature type="transmembrane region" description="Helical" evidence="1">
    <location>
        <begin position="174"/>
        <end position="194"/>
    </location>
</feature>
<name>A0A3D8RC92_9HELO</name>
<evidence type="ECO:0000313" key="3">
    <source>
        <dbReference type="Proteomes" id="UP000256328"/>
    </source>
</evidence>
<feature type="transmembrane region" description="Helical" evidence="1">
    <location>
        <begin position="125"/>
        <end position="154"/>
    </location>
</feature>
<accession>A0A3D8RC92</accession>
<dbReference type="OrthoDB" id="4941332at2759"/>
<evidence type="ECO:0000256" key="1">
    <source>
        <dbReference type="SAM" id="Phobius"/>
    </source>
</evidence>
<keyword evidence="1" id="KW-0472">Membrane</keyword>
<keyword evidence="3" id="KW-1185">Reference proteome</keyword>
<keyword evidence="1" id="KW-1133">Transmembrane helix</keyword>